<dbReference type="Gene3D" id="3.40.50.720">
    <property type="entry name" value="NAD(P)-binding Rossmann-like Domain"/>
    <property type="match status" value="1"/>
</dbReference>
<evidence type="ECO:0000259" key="1">
    <source>
        <dbReference type="Pfam" id="PF16363"/>
    </source>
</evidence>
<organism evidence="2">
    <name type="scientific">hydrothermal vent metagenome</name>
    <dbReference type="NCBI Taxonomy" id="652676"/>
    <lineage>
        <taxon>unclassified sequences</taxon>
        <taxon>metagenomes</taxon>
        <taxon>ecological metagenomes</taxon>
    </lineage>
</organism>
<protein>
    <submittedName>
        <fullName evidence="2">dTDP-glucose 4,6-dehydratase</fullName>
        <ecNumber evidence="2">4.2.1.46</ecNumber>
    </submittedName>
</protein>
<dbReference type="InterPro" id="IPR036291">
    <property type="entry name" value="NAD(P)-bd_dom_sf"/>
</dbReference>
<keyword evidence="2" id="KW-0456">Lyase</keyword>
<dbReference type="SUPFAM" id="SSF51735">
    <property type="entry name" value="NAD(P)-binding Rossmann-fold domains"/>
    <property type="match status" value="1"/>
</dbReference>
<evidence type="ECO:0000313" key="2">
    <source>
        <dbReference type="EMBL" id="VAW26461.1"/>
    </source>
</evidence>
<gene>
    <name evidence="2" type="ORF">MNBD_BACTEROID06-856</name>
</gene>
<name>A0A3B0U5Y1_9ZZZZ</name>
<dbReference type="GO" id="GO:0008460">
    <property type="term" value="F:dTDP-glucose 4,6-dehydratase activity"/>
    <property type="evidence" value="ECO:0007669"/>
    <property type="project" value="UniProtKB-EC"/>
</dbReference>
<feature type="non-terminal residue" evidence="2">
    <location>
        <position position="91"/>
    </location>
</feature>
<sequence>MRNRTILVTGGAGFIGSNFIPYYLKQNPDKHVINLDLLTYAGNLANLADLENNPNYTFVKGDIRDYNLIKTLFDQYDFEGIFHFAAESHVD</sequence>
<dbReference type="InterPro" id="IPR016040">
    <property type="entry name" value="NAD(P)-bd_dom"/>
</dbReference>
<dbReference type="Pfam" id="PF16363">
    <property type="entry name" value="GDP_Man_Dehyd"/>
    <property type="match status" value="1"/>
</dbReference>
<dbReference type="PANTHER" id="PTHR43000">
    <property type="entry name" value="DTDP-D-GLUCOSE 4,6-DEHYDRATASE-RELATED"/>
    <property type="match status" value="1"/>
</dbReference>
<feature type="domain" description="NAD(P)-binding" evidence="1">
    <location>
        <begin position="7"/>
        <end position="91"/>
    </location>
</feature>
<dbReference type="EC" id="4.2.1.46" evidence="2"/>
<dbReference type="EMBL" id="UOES01000102">
    <property type="protein sequence ID" value="VAW26461.1"/>
    <property type="molecule type" value="Genomic_DNA"/>
</dbReference>
<dbReference type="AlphaFoldDB" id="A0A3B0U5Y1"/>
<accession>A0A3B0U5Y1</accession>
<proteinExistence type="predicted"/>
<reference evidence="2" key="1">
    <citation type="submission" date="2018-06" db="EMBL/GenBank/DDBJ databases">
        <authorList>
            <person name="Zhirakovskaya E."/>
        </authorList>
    </citation>
    <scope>NUCLEOTIDE SEQUENCE</scope>
</reference>